<proteinExistence type="predicted"/>
<name>A0A183EPX6_9BILA</name>
<sequence length="207" mass="23044">LCSDTWCPLMRLLVEVLDTNHMATHQAVLAAFSSLSVNPFQLFLTYANARPQLTIFQNLLHRAVTYILYTLSSSPSPLIQYLFKDVDILGQTLAGCDLSQGDFLNGLSKRTLHGFYLNLASSIRCASESSPNAELISSLIQASNNASRWETFLKDVREYEEKNRGDDTGITPPPASNIVDTAKIDACDMPDQMVSNATQVRFRHQKI</sequence>
<dbReference type="WBParaSite" id="GPUH_0002304501-mRNA-1">
    <property type="protein sequence ID" value="GPUH_0002304501-mRNA-1"/>
    <property type="gene ID" value="GPUH_0002304501"/>
</dbReference>
<evidence type="ECO:0000313" key="1">
    <source>
        <dbReference type="WBParaSite" id="GPUH_0002304501-mRNA-1"/>
    </source>
</evidence>
<reference evidence="1" key="1">
    <citation type="submission" date="2016-06" db="UniProtKB">
        <authorList>
            <consortium name="WormBaseParasite"/>
        </authorList>
    </citation>
    <scope>IDENTIFICATION</scope>
</reference>
<dbReference type="AlphaFoldDB" id="A0A183EPX6"/>
<protein>
    <submittedName>
        <fullName evidence="1">Dymeclin</fullName>
    </submittedName>
</protein>
<organism evidence="1">
    <name type="scientific">Gongylonema pulchrum</name>
    <dbReference type="NCBI Taxonomy" id="637853"/>
    <lineage>
        <taxon>Eukaryota</taxon>
        <taxon>Metazoa</taxon>
        <taxon>Ecdysozoa</taxon>
        <taxon>Nematoda</taxon>
        <taxon>Chromadorea</taxon>
        <taxon>Rhabditida</taxon>
        <taxon>Spirurina</taxon>
        <taxon>Spiruromorpha</taxon>
        <taxon>Spiruroidea</taxon>
        <taxon>Gongylonematidae</taxon>
        <taxon>Gongylonema</taxon>
    </lineage>
</organism>
<accession>A0A183EPX6</accession>